<evidence type="ECO:0000313" key="1">
    <source>
        <dbReference type="EMBL" id="KAH9316111.1"/>
    </source>
</evidence>
<dbReference type="EMBL" id="JAHRHJ020000005">
    <property type="protein sequence ID" value="KAH9316111.1"/>
    <property type="molecule type" value="Genomic_DNA"/>
</dbReference>
<gene>
    <name evidence="1" type="ORF">KI387_024738</name>
</gene>
<feature type="non-terminal residue" evidence="1">
    <location>
        <position position="1"/>
    </location>
</feature>
<reference evidence="1 2" key="1">
    <citation type="journal article" date="2021" name="Nat. Plants">
        <title>The Taxus genome provides insights into paclitaxel biosynthesis.</title>
        <authorList>
            <person name="Xiong X."/>
            <person name="Gou J."/>
            <person name="Liao Q."/>
            <person name="Li Y."/>
            <person name="Zhou Q."/>
            <person name="Bi G."/>
            <person name="Li C."/>
            <person name="Du R."/>
            <person name="Wang X."/>
            <person name="Sun T."/>
            <person name="Guo L."/>
            <person name="Liang H."/>
            <person name="Lu P."/>
            <person name="Wu Y."/>
            <person name="Zhang Z."/>
            <person name="Ro D.K."/>
            <person name="Shang Y."/>
            <person name="Huang S."/>
            <person name="Yan J."/>
        </authorList>
    </citation>
    <scope>NUCLEOTIDE SEQUENCE [LARGE SCALE GENOMIC DNA]</scope>
    <source>
        <strain evidence="1">Ta-2019</strain>
    </source>
</reference>
<keyword evidence="2" id="KW-1185">Reference proteome</keyword>
<name>A0AA38G4C7_TAXCH</name>
<organism evidence="1 2">
    <name type="scientific">Taxus chinensis</name>
    <name type="common">Chinese yew</name>
    <name type="synonym">Taxus wallichiana var. chinensis</name>
    <dbReference type="NCBI Taxonomy" id="29808"/>
    <lineage>
        <taxon>Eukaryota</taxon>
        <taxon>Viridiplantae</taxon>
        <taxon>Streptophyta</taxon>
        <taxon>Embryophyta</taxon>
        <taxon>Tracheophyta</taxon>
        <taxon>Spermatophyta</taxon>
        <taxon>Pinopsida</taxon>
        <taxon>Pinidae</taxon>
        <taxon>Conifers II</taxon>
        <taxon>Cupressales</taxon>
        <taxon>Taxaceae</taxon>
        <taxon>Taxus</taxon>
    </lineage>
</organism>
<proteinExistence type="predicted"/>
<protein>
    <submittedName>
        <fullName evidence="1">Uncharacterized protein</fullName>
    </submittedName>
</protein>
<dbReference type="AlphaFoldDB" id="A0AA38G4C7"/>
<comment type="caution">
    <text evidence="1">The sequence shown here is derived from an EMBL/GenBank/DDBJ whole genome shotgun (WGS) entry which is preliminary data.</text>
</comment>
<accession>A0AA38G4C7</accession>
<sequence length="123" mass="14224">DFTTKIGGYLSTNWSHMLFRTRYGAKATIRSEPIVDYHIESYVPSPINANCLAFDQEDLLNTSEVDTKVGCIPDLTLNEWVVKRHAFDPYKEMEESELGVYCLHEENHPLPDIIKPEYKDDNE</sequence>
<feature type="non-terminal residue" evidence="1">
    <location>
        <position position="123"/>
    </location>
</feature>
<evidence type="ECO:0000313" key="2">
    <source>
        <dbReference type="Proteomes" id="UP000824469"/>
    </source>
</evidence>
<dbReference type="Proteomes" id="UP000824469">
    <property type="component" value="Unassembled WGS sequence"/>
</dbReference>